<keyword evidence="7" id="KW-1185">Reference proteome</keyword>
<evidence type="ECO:0000256" key="4">
    <source>
        <dbReference type="ARBA" id="ARBA00023239"/>
    </source>
</evidence>
<dbReference type="InterPro" id="IPR011057">
    <property type="entry name" value="Mss4-like_sf"/>
</dbReference>
<proteinExistence type="inferred from homology"/>
<protein>
    <submittedName>
        <fullName evidence="6">GFA family protein</fullName>
    </submittedName>
</protein>
<evidence type="ECO:0000256" key="2">
    <source>
        <dbReference type="ARBA" id="ARBA00022723"/>
    </source>
</evidence>
<reference evidence="6" key="1">
    <citation type="submission" date="2019-02" db="EMBL/GenBank/DDBJ databases">
        <authorList>
            <person name="Li S.-H."/>
        </authorList>
    </citation>
    <scope>NUCLEOTIDE SEQUENCE</scope>
    <source>
        <strain evidence="6">IMCC14734</strain>
    </source>
</reference>
<sequence length="132" mass="14970">MIQGGCLCGKVRYTYHGDICEIAICHCSQCRQAQGGAFATNSPIDADKLEISGKEFIRELESNENKVRAFCSNCGSPLYSARKDLPHIKRLRIGSVETPFICENKYHIFSASKASWYEIIDSYPQFERHKNE</sequence>
<dbReference type="PANTHER" id="PTHR33337:SF40">
    <property type="entry name" value="CENP-V_GFA DOMAIN-CONTAINING PROTEIN-RELATED"/>
    <property type="match status" value="1"/>
</dbReference>
<dbReference type="Gene3D" id="3.90.1590.10">
    <property type="entry name" value="glutathione-dependent formaldehyde- activating enzyme (gfa)"/>
    <property type="match status" value="1"/>
</dbReference>
<name>A0ABT3TDJ5_9GAMM</name>
<comment type="caution">
    <text evidence="6">The sequence shown here is derived from an EMBL/GenBank/DDBJ whole genome shotgun (WGS) entry which is preliminary data.</text>
</comment>
<comment type="similarity">
    <text evidence="1">Belongs to the Gfa family.</text>
</comment>
<dbReference type="PROSITE" id="PS51891">
    <property type="entry name" value="CENP_V_GFA"/>
    <property type="match status" value="1"/>
</dbReference>
<keyword evidence="4" id="KW-0456">Lyase</keyword>
<dbReference type="Pfam" id="PF04828">
    <property type="entry name" value="GFA"/>
    <property type="match status" value="1"/>
</dbReference>
<dbReference type="InterPro" id="IPR006913">
    <property type="entry name" value="CENP-V/GFA"/>
</dbReference>
<evidence type="ECO:0000256" key="3">
    <source>
        <dbReference type="ARBA" id="ARBA00022833"/>
    </source>
</evidence>
<dbReference type="EMBL" id="SHNN01000001">
    <property type="protein sequence ID" value="MCX2979895.1"/>
    <property type="molecule type" value="Genomic_DNA"/>
</dbReference>
<keyword evidence="2" id="KW-0479">Metal-binding</keyword>
<dbReference type="Proteomes" id="UP001143362">
    <property type="component" value="Unassembled WGS sequence"/>
</dbReference>
<dbReference type="RefSeq" id="WP_420887159.1">
    <property type="nucleotide sequence ID" value="NZ_SHNN01000001.1"/>
</dbReference>
<dbReference type="PANTHER" id="PTHR33337">
    <property type="entry name" value="GFA DOMAIN-CONTAINING PROTEIN"/>
    <property type="match status" value="1"/>
</dbReference>
<gene>
    <name evidence="6" type="ORF">EYC98_03350</name>
</gene>
<accession>A0ABT3TDJ5</accession>
<feature type="domain" description="CENP-V/GFA" evidence="5">
    <location>
        <begin position="2"/>
        <end position="118"/>
    </location>
</feature>
<keyword evidence="3" id="KW-0862">Zinc</keyword>
<dbReference type="SUPFAM" id="SSF51316">
    <property type="entry name" value="Mss4-like"/>
    <property type="match status" value="1"/>
</dbReference>
<evidence type="ECO:0000313" key="6">
    <source>
        <dbReference type="EMBL" id="MCX2979895.1"/>
    </source>
</evidence>
<organism evidence="6 7">
    <name type="scientific">Candidatus Litorirhabdus singularis</name>
    <dbReference type="NCBI Taxonomy" id="2518993"/>
    <lineage>
        <taxon>Bacteria</taxon>
        <taxon>Pseudomonadati</taxon>
        <taxon>Pseudomonadota</taxon>
        <taxon>Gammaproteobacteria</taxon>
        <taxon>Cellvibrionales</taxon>
        <taxon>Halieaceae</taxon>
        <taxon>Candidatus Litorirhabdus</taxon>
    </lineage>
</organism>
<evidence type="ECO:0000256" key="1">
    <source>
        <dbReference type="ARBA" id="ARBA00005495"/>
    </source>
</evidence>
<evidence type="ECO:0000313" key="7">
    <source>
        <dbReference type="Proteomes" id="UP001143362"/>
    </source>
</evidence>
<evidence type="ECO:0000259" key="5">
    <source>
        <dbReference type="PROSITE" id="PS51891"/>
    </source>
</evidence>